<evidence type="ECO:0000256" key="2">
    <source>
        <dbReference type="ARBA" id="ARBA00023136"/>
    </source>
</evidence>
<evidence type="ECO:0000313" key="3">
    <source>
        <dbReference type="EMBL" id="ARN20256.1"/>
    </source>
</evidence>
<organism evidence="3 4">
    <name type="scientific">Piscinibacter gummiphilus</name>
    <dbReference type="NCBI Taxonomy" id="946333"/>
    <lineage>
        <taxon>Bacteria</taxon>
        <taxon>Pseudomonadati</taxon>
        <taxon>Pseudomonadota</taxon>
        <taxon>Betaproteobacteria</taxon>
        <taxon>Burkholderiales</taxon>
        <taxon>Sphaerotilaceae</taxon>
        <taxon>Piscinibacter</taxon>
    </lineage>
</organism>
<comment type="subcellular location">
    <subcellularLocation>
        <location evidence="1">Membrane</location>
    </subcellularLocation>
</comment>
<dbReference type="InterPro" id="IPR000184">
    <property type="entry name" value="Bac_surfAg_D15"/>
</dbReference>
<dbReference type="GO" id="GO:0019867">
    <property type="term" value="C:outer membrane"/>
    <property type="evidence" value="ECO:0007669"/>
    <property type="project" value="InterPro"/>
</dbReference>
<evidence type="ECO:0000256" key="1">
    <source>
        <dbReference type="ARBA" id="ARBA00004370"/>
    </source>
</evidence>
<keyword evidence="4" id="KW-1185">Reference proteome</keyword>
<dbReference type="KEGG" id="rgu:A4W93_10275"/>
<dbReference type="AlphaFoldDB" id="A0A1W6L7R4"/>
<keyword evidence="2" id="KW-0472">Membrane</keyword>
<reference evidence="3 4" key="1">
    <citation type="submission" date="2016-04" db="EMBL/GenBank/DDBJ databases">
        <title>Complete genome sequence of natural rubber-degrading, novel Gram-negative bacterium, Rhizobacter gummiphilus strain NS21.</title>
        <authorList>
            <person name="Tabata M."/>
            <person name="Kasai D."/>
            <person name="Fukuda M."/>
        </authorList>
    </citation>
    <scope>NUCLEOTIDE SEQUENCE [LARGE SCALE GENOMIC DNA]</scope>
    <source>
        <strain evidence="3 4">NS21</strain>
    </source>
</reference>
<dbReference type="Gene3D" id="2.40.160.50">
    <property type="entry name" value="membrane protein fhac: a member of the omp85/tpsb transporter family"/>
    <property type="match status" value="1"/>
</dbReference>
<name>A0A1W6L7R4_9BURK</name>
<dbReference type="RefSeq" id="WP_085750527.1">
    <property type="nucleotide sequence ID" value="NZ_BSPR01000014.1"/>
</dbReference>
<protein>
    <submittedName>
        <fullName evidence="3">Uncharacterized protein</fullName>
    </submittedName>
</protein>
<dbReference type="Proteomes" id="UP000193427">
    <property type="component" value="Chromosome"/>
</dbReference>
<accession>A0A1W6L7R4</accession>
<proteinExistence type="predicted"/>
<sequence>MRRRGGTVRLAGGVLLVLAAAAQAQYVERAIESGDGGMKDSTRRSKDRGWLPVPILITEPAVGYGAGAAVLLFRDNPPAREGGDTPRDPDVYGIAAFATENGTWGAGGGGMVSFADDRYRWRGVAARTSLDLTFYGEDGQGPALGYNLDGWMSVQQAMMRIGEHDSWLVARWNYLSLASRFDHASDVPRAGDIDRADTASGLGISYEYDSRDNLFTPSRGWTGAIDLTFYDPAFGSDTRFQSYRGRAFAWWPVAKDVVVGGRVDLRAVEGRTPFYMLPYVSLRGVPAMRLQGTRAGVLESEVRWSLTPLWGVVGFVGGGRAWGPRTDFSGGADTVAYGGGVRYQAVTRLGLWVGLDWAKSTQDRAFYIQVGNAWH</sequence>
<evidence type="ECO:0000313" key="4">
    <source>
        <dbReference type="Proteomes" id="UP000193427"/>
    </source>
</evidence>
<gene>
    <name evidence="3" type="ORF">A4W93_10275</name>
</gene>
<dbReference type="OrthoDB" id="9771071at2"/>
<dbReference type="Pfam" id="PF01103">
    <property type="entry name" value="Omp85"/>
    <property type="match status" value="1"/>
</dbReference>
<dbReference type="STRING" id="946333.A4W93_10275"/>
<dbReference type="EMBL" id="CP015118">
    <property type="protein sequence ID" value="ARN20256.1"/>
    <property type="molecule type" value="Genomic_DNA"/>
</dbReference>